<organism evidence="11 12">
    <name type="scientific">Castellaniella hirudinis</name>
    <dbReference type="NCBI Taxonomy" id="1144617"/>
    <lineage>
        <taxon>Bacteria</taxon>
        <taxon>Pseudomonadati</taxon>
        <taxon>Pseudomonadota</taxon>
        <taxon>Betaproteobacteria</taxon>
        <taxon>Burkholderiales</taxon>
        <taxon>Alcaligenaceae</taxon>
        <taxon>Castellaniella</taxon>
    </lineage>
</organism>
<evidence type="ECO:0000256" key="8">
    <source>
        <dbReference type="ARBA" id="ARBA00038436"/>
    </source>
</evidence>
<feature type="transmembrane region" description="Helical" evidence="9">
    <location>
        <begin position="46"/>
        <end position="63"/>
    </location>
</feature>
<proteinExistence type="inferred from homology"/>
<dbReference type="EMBL" id="JBHSDY010000010">
    <property type="protein sequence ID" value="MFC4299093.1"/>
    <property type="molecule type" value="Genomic_DNA"/>
</dbReference>
<evidence type="ECO:0000256" key="6">
    <source>
        <dbReference type="ARBA" id="ARBA00022989"/>
    </source>
</evidence>
<keyword evidence="4 9" id="KW-0997">Cell inner membrane</keyword>
<dbReference type="PANTHER" id="PTHR35011">
    <property type="entry name" value="2,3-DIKETO-L-GULONATE TRAP TRANSPORTER SMALL PERMEASE PROTEIN YIAM"/>
    <property type="match status" value="1"/>
</dbReference>
<dbReference type="Pfam" id="PF04290">
    <property type="entry name" value="DctQ"/>
    <property type="match status" value="1"/>
</dbReference>
<dbReference type="InterPro" id="IPR055348">
    <property type="entry name" value="DctQ"/>
</dbReference>
<comment type="subcellular location">
    <subcellularLocation>
        <location evidence="1 9">Cell inner membrane</location>
        <topology evidence="1 9">Multi-pass membrane protein</topology>
    </subcellularLocation>
</comment>
<feature type="transmembrane region" description="Helical" evidence="9">
    <location>
        <begin position="12"/>
        <end position="34"/>
    </location>
</feature>
<evidence type="ECO:0000313" key="11">
    <source>
        <dbReference type="EMBL" id="MFC4299093.1"/>
    </source>
</evidence>
<dbReference type="PANTHER" id="PTHR35011:SF2">
    <property type="entry name" value="2,3-DIKETO-L-GULONATE TRAP TRANSPORTER SMALL PERMEASE PROTEIN YIAM"/>
    <property type="match status" value="1"/>
</dbReference>
<comment type="similarity">
    <text evidence="8 9">Belongs to the TRAP transporter small permease family.</text>
</comment>
<comment type="caution">
    <text evidence="11">The sequence shown here is derived from an EMBL/GenBank/DDBJ whole genome shotgun (WGS) entry which is preliminary data.</text>
</comment>
<keyword evidence="2 9" id="KW-0813">Transport</keyword>
<dbReference type="RefSeq" id="WP_376813651.1">
    <property type="nucleotide sequence ID" value="NZ_JBHSDY010000010.1"/>
</dbReference>
<evidence type="ECO:0000256" key="3">
    <source>
        <dbReference type="ARBA" id="ARBA00022475"/>
    </source>
</evidence>
<keyword evidence="5 9" id="KW-0812">Transmembrane</keyword>
<evidence type="ECO:0000259" key="10">
    <source>
        <dbReference type="Pfam" id="PF04290"/>
    </source>
</evidence>
<keyword evidence="3" id="KW-1003">Cell membrane</keyword>
<dbReference type="InterPro" id="IPR007387">
    <property type="entry name" value="TRAP_DctQ"/>
</dbReference>
<evidence type="ECO:0000256" key="2">
    <source>
        <dbReference type="ARBA" id="ARBA00022448"/>
    </source>
</evidence>
<sequence>MHKRWHPLFSEIVVIICFLAIVLATFMGVVSRYILEYSLPWADEVARYSLVWLVYVGMVSSLVRGQHVCVEMLLSRYRGQVRIWMLNLIDLACMVLFGALLYGGLLLMQMAQSQITPALGISKSWIYAAVPVGSALMLIEYVLRIKRRLSGQDAN</sequence>
<feature type="domain" description="Tripartite ATP-independent periplasmic transporters DctQ component" evidence="10">
    <location>
        <begin position="21"/>
        <end position="149"/>
    </location>
</feature>
<comment type="function">
    <text evidence="9">Part of the tripartite ATP-independent periplasmic (TRAP) transport system.</text>
</comment>
<name>A0ABV8S0X6_9BURK</name>
<keyword evidence="12" id="KW-1185">Reference proteome</keyword>
<keyword evidence="7 9" id="KW-0472">Membrane</keyword>
<evidence type="ECO:0000313" key="12">
    <source>
        <dbReference type="Proteomes" id="UP001595756"/>
    </source>
</evidence>
<protein>
    <recommendedName>
        <fullName evidence="9">TRAP transporter small permease protein</fullName>
    </recommendedName>
</protein>
<gene>
    <name evidence="11" type="ORF">ACFO0J_13685</name>
</gene>
<accession>A0ABV8S0X6</accession>
<evidence type="ECO:0000256" key="9">
    <source>
        <dbReference type="RuleBase" id="RU369079"/>
    </source>
</evidence>
<evidence type="ECO:0000256" key="4">
    <source>
        <dbReference type="ARBA" id="ARBA00022519"/>
    </source>
</evidence>
<feature type="transmembrane region" description="Helical" evidence="9">
    <location>
        <begin position="125"/>
        <end position="143"/>
    </location>
</feature>
<feature type="transmembrane region" description="Helical" evidence="9">
    <location>
        <begin position="84"/>
        <end position="105"/>
    </location>
</feature>
<evidence type="ECO:0000256" key="1">
    <source>
        <dbReference type="ARBA" id="ARBA00004429"/>
    </source>
</evidence>
<reference evidence="12" key="1">
    <citation type="journal article" date="2019" name="Int. J. Syst. Evol. Microbiol.">
        <title>The Global Catalogue of Microorganisms (GCM) 10K type strain sequencing project: providing services to taxonomists for standard genome sequencing and annotation.</title>
        <authorList>
            <consortium name="The Broad Institute Genomics Platform"/>
            <consortium name="The Broad Institute Genome Sequencing Center for Infectious Disease"/>
            <person name="Wu L."/>
            <person name="Ma J."/>
        </authorList>
    </citation>
    <scope>NUCLEOTIDE SEQUENCE [LARGE SCALE GENOMIC DNA]</scope>
    <source>
        <strain evidence="12">CGMCC 1.19029</strain>
    </source>
</reference>
<keyword evidence="6 9" id="KW-1133">Transmembrane helix</keyword>
<evidence type="ECO:0000256" key="5">
    <source>
        <dbReference type="ARBA" id="ARBA00022692"/>
    </source>
</evidence>
<evidence type="ECO:0000256" key="7">
    <source>
        <dbReference type="ARBA" id="ARBA00023136"/>
    </source>
</evidence>
<dbReference type="Proteomes" id="UP001595756">
    <property type="component" value="Unassembled WGS sequence"/>
</dbReference>
<comment type="subunit">
    <text evidence="9">The complex comprises the extracytoplasmic solute receptor protein and the two transmembrane proteins.</text>
</comment>